<keyword evidence="4" id="KW-1185">Reference proteome</keyword>
<dbReference type="GO" id="GO:0005737">
    <property type="term" value="C:cytoplasm"/>
    <property type="evidence" value="ECO:0007669"/>
    <property type="project" value="TreeGrafter"/>
</dbReference>
<dbReference type="Gene3D" id="3.50.50.60">
    <property type="entry name" value="FAD/NAD(P)-binding domain"/>
    <property type="match status" value="1"/>
</dbReference>
<organism evidence="3 4">
    <name type="scientific">Szabonella alba</name>
    <dbReference type="NCBI Taxonomy" id="2804194"/>
    <lineage>
        <taxon>Bacteria</taxon>
        <taxon>Pseudomonadati</taxon>
        <taxon>Pseudomonadota</taxon>
        <taxon>Alphaproteobacteria</taxon>
        <taxon>Rhodobacterales</taxon>
        <taxon>Paracoccaceae</taxon>
        <taxon>Szabonella</taxon>
    </lineage>
</organism>
<dbReference type="RefSeq" id="WP_202688815.1">
    <property type="nucleotide sequence ID" value="NZ_JAESVN010000004.1"/>
</dbReference>
<evidence type="ECO:0000313" key="3">
    <source>
        <dbReference type="EMBL" id="MBL4917904.1"/>
    </source>
</evidence>
<dbReference type="InterPro" id="IPR006076">
    <property type="entry name" value="FAD-dep_OxRdtase"/>
</dbReference>
<comment type="caution">
    <text evidence="3">The sequence shown here is derived from an EMBL/GenBank/DDBJ whole genome shotgun (WGS) entry which is preliminary data.</text>
</comment>
<dbReference type="InterPro" id="IPR036188">
    <property type="entry name" value="FAD/NAD-bd_sf"/>
</dbReference>
<feature type="domain" description="FAD dependent oxidoreductase" evidence="2">
    <location>
        <begin position="9"/>
        <end position="366"/>
    </location>
</feature>
<dbReference type="SUPFAM" id="SSF51905">
    <property type="entry name" value="FAD/NAD(P)-binding domain"/>
    <property type="match status" value="1"/>
</dbReference>
<evidence type="ECO:0000313" key="4">
    <source>
        <dbReference type="Proteomes" id="UP000648908"/>
    </source>
</evidence>
<protein>
    <submittedName>
        <fullName evidence="3">FAD-binding oxidoreductase</fullName>
    </submittedName>
</protein>
<reference evidence="3" key="1">
    <citation type="submission" date="2021-01" db="EMBL/GenBank/DDBJ databases">
        <title>Tabrizicola alba sp. nov. a motile alkaliphilic bacterium isolated from a soda lake.</title>
        <authorList>
            <person name="Szuroczki S."/>
            <person name="Abbaszade G."/>
            <person name="Schumann P."/>
            <person name="Toth E."/>
        </authorList>
    </citation>
    <scope>NUCLEOTIDE SEQUENCE</scope>
    <source>
        <strain evidence="3">DMG-N-6</strain>
    </source>
</reference>
<gene>
    <name evidence="3" type="ORF">JL811_11800</name>
</gene>
<accession>A0A8K0V916</accession>
<dbReference type="Gene3D" id="3.30.9.10">
    <property type="entry name" value="D-Amino Acid Oxidase, subunit A, domain 2"/>
    <property type="match status" value="1"/>
</dbReference>
<keyword evidence="1" id="KW-0560">Oxidoreductase</keyword>
<evidence type="ECO:0000256" key="1">
    <source>
        <dbReference type="ARBA" id="ARBA00023002"/>
    </source>
</evidence>
<name>A0A8K0V916_9RHOB</name>
<dbReference type="GO" id="GO:0016491">
    <property type="term" value="F:oxidoreductase activity"/>
    <property type="evidence" value="ECO:0007669"/>
    <property type="project" value="UniProtKB-KW"/>
</dbReference>
<sequence>MTTTSGSFDFVIVGGGIYGASLAHDLSHAGKSVLLLEAGEVADGASGGPGERGVRANGRDIRELPIVSVSLERWRQFQETIQGGVGYRRVGGLTIIDKPYGQREHEIRGVMEARAAVQTALGNPTQFLSRDETLAKEPELSPGILGALWCPNDGVGDHTFATQQFARQAEKLGAVVRRGVKVVEILHRNTAATGVKLADGEIVPVTGQLILTANAGTKALLAPVLRKDELTPVFNLMPQMMYVTNPEQRKVNHLLGHMHRRLAIKQLPDGTIMLSGGVSVTHDAEGRLEGSLSATAINLNDAIQTMPFIDRSKFVSVDASRADTVAVDNIPIVDKPANLTNTIYGYAWSGHGFAISLGFTHYITQWALSGEKPAELDPFTVRRFVDPSMTTNAVLDDLRRSFRAA</sequence>
<dbReference type="Pfam" id="PF01266">
    <property type="entry name" value="DAO"/>
    <property type="match status" value="1"/>
</dbReference>
<dbReference type="EMBL" id="JAESVN010000004">
    <property type="protein sequence ID" value="MBL4917904.1"/>
    <property type="molecule type" value="Genomic_DNA"/>
</dbReference>
<dbReference type="PANTHER" id="PTHR13847">
    <property type="entry name" value="SARCOSINE DEHYDROGENASE-RELATED"/>
    <property type="match status" value="1"/>
</dbReference>
<dbReference type="Proteomes" id="UP000648908">
    <property type="component" value="Unassembled WGS sequence"/>
</dbReference>
<evidence type="ECO:0000259" key="2">
    <source>
        <dbReference type="Pfam" id="PF01266"/>
    </source>
</evidence>
<proteinExistence type="predicted"/>
<dbReference type="AlphaFoldDB" id="A0A8K0V916"/>